<accession>A0A1F5HQH2</accession>
<gene>
    <name evidence="2" type="ORF">A2W70_00870</name>
</gene>
<evidence type="ECO:0000313" key="3">
    <source>
        <dbReference type="Proteomes" id="UP000177747"/>
    </source>
</evidence>
<name>A0A1F5HQH2_9BACT</name>
<dbReference type="Gene3D" id="1.10.1660.10">
    <property type="match status" value="1"/>
</dbReference>
<organism evidence="2 3">
    <name type="scientific">Candidatus Curtissbacteria bacterium RIFCSPLOWO2_02_41_11</name>
    <dbReference type="NCBI Taxonomy" id="1797731"/>
    <lineage>
        <taxon>Bacteria</taxon>
        <taxon>Candidatus Curtissiibacteriota</taxon>
    </lineage>
</organism>
<reference evidence="2 3" key="1">
    <citation type="journal article" date="2016" name="Nat. Commun.">
        <title>Thousands of microbial genomes shed light on interconnected biogeochemical processes in an aquifer system.</title>
        <authorList>
            <person name="Anantharaman K."/>
            <person name="Brown C.T."/>
            <person name="Hug L.A."/>
            <person name="Sharon I."/>
            <person name="Castelle C.J."/>
            <person name="Probst A.J."/>
            <person name="Thomas B.C."/>
            <person name="Singh A."/>
            <person name="Wilkins M.J."/>
            <person name="Karaoz U."/>
            <person name="Brodie E.L."/>
            <person name="Williams K.H."/>
            <person name="Hubbard S.S."/>
            <person name="Banfield J.F."/>
        </authorList>
    </citation>
    <scope>NUCLEOTIDE SEQUENCE [LARGE SCALE GENOMIC DNA]</scope>
</reference>
<dbReference type="Pfam" id="PF12728">
    <property type="entry name" value="HTH_17"/>
    <property type="match status" value="1"/>
</dbReference>
<dbReference type="InterPro" id="IPR041657">
    <property type="entry name" value="HTH_17"/>
</dbReference>
<sequence>MGLTIIYNPCIILSFFAEPIMVKRDSLPKTLTVGQVADLLSVHPETVRRWDRTEKLVAIRVGNRGHRRYLMEEILKILNNKKKT</sequence>
<evidence type="ECO:0000259" key="1">
    <source>
        <dbReference type="Pfam" id="PF12728"/>
    </source>
</evidence>
<dbReference type="InterPro" id="IPR009061">
    <property type="entry name" value="DNA-bd_dom_put_sf"/>
</dbReference>
<dbReference type="SUPFAM" id="SSF46955">
    <property type="entry name" value="Putative DNA-binding domain"/>
    <property type="match status" value="1"/>
</dbReference>
<protein>
    <recommendedName>
        <fullName evidence="1">Helix-turn-helix domain-containing protein</fullName>
    </recommendedName>
</protein>
<proteinExistence type="predicted"/>
<feature type="domain" description="Helix-turn-helix" evidence="1">
    <location>
        <begin position="31"/>
        <end position="81"/>
    </location>
</feature>
<dbReference type="EMBL" id="MFBU01000015">
    <property type="protein sequence ID" value="OGE06404.1"/>
    <property type="molecule type" value="Genomic_DNA"/>
</dbReference>
<evidence type="ECO:0000313" key="2">
    <source>
        <dbReference type="EMBL" id="OGE06404.1"/>
    </source>
</evidence>
<dbReference type="STRING" id="1797731.A2W70_00870"/>
<comment type="caution">
    <text evidence="2">The sequence shown here is derived from an EMBL/GenBank/DDBJ whole genome shotgun (WGS) entry which is preliminary data.</text>
</comment>
<dbReference type="Proteomes" id="UP000177747">
    <property type="component" value="Unassembled WGS sequence"/>
</dbReference>
<dbReference type="AlphaFoldDB" id="A0A1F5HQH2"/>